<accession>A0A2M7DLR2</accession>
<proteinExistence type="predicted"/>
<comment type="caution">
    <text evidence="1">The sequence shown here is derived from an EMBL/GenBank/DDBJ whole genome shotgun (WGS) entry which is preliminary data.</text>
</comment>
<dbReference type="AlphaFoldDB" id="A0A2M7DLR2"/>
<sequence length="156" mass="18397">MKVNIHLENFIKKKFKKPGKVLDLGAGKFNDVNDFKKLGWFIIGVDKATGVDLNKPFQYEEKFDLVYSNYVIQFIDNKEIFINTCYNNLKIGGWLFLQTFAQGDKIMKYKTLNEEQLNSLLKDKFKKIKIKKYNEFDNCPGHKHWHQILQAVAQKK</sequence>
<dbReference type="Gene3D" id="3.40.50.150">
    <property type="entry name" value="Vaccinia Virus protein VP39"/>
    <property type="match status" value="1"/>
</dbReference>
<dbReference type="SUPFAM" id="SSF53335">
    <property type="entry name" value="S-adenosyl-L-methionine-dependent methyltransferases"/>
    <property type="match status" value="1"/>
</dbReference>
<protein>
    <recommendedName>
        <fullName evidence="3">Methyltransferase type 11 domain-containing protein</fullName>
    </recommendedName>
</protein>
<reference evidence="2" key="1">
    <citation type="submission" date="2017-09" db="EMBL/GenBank/DDBJ databases">
        <title>Depth-based differentiation of microbial function through sediment-hosted aquifers and enrichment of novel symbionts in the deep terrestrial subsurface.</title>
        <authorList>
            <person name="Probst A.J."/>
            <person name="Ladd B."/>
            <person name="Jarett J.K."/>
            <person name="Geller-Mcgrath D.E."/>
            <person name="Sieber C.M.K."/>
            <person name="Emerson J.B."/>
            <person name="Anantharaman K."/>
            <person name="Thomas B.C."/>
            <person name="Malmstrom R."/>
            <person name="Stieglmeier M."/>
            <person name="Klingl A."/>
            <person name="Woyke T."/>
            <person name="Ryan C.M."/>
            <person name="Banfield J.F."/>
        </authorList>
    </citation>
    <scope>NUCLEOTIDE SEQUENCE [LARGE SCALE GENOMIC DNA]</scope>
</reference>
<evidence type="ECO:0000313" key="1">
    <source>
        <dbReference type="EMBL" id="PIV50618.1"/>
    </source>
</evidence>
<dbReference type="EMBL" id="PETS01000115">
    <property type="protein sequence ID" value="PIV50618.1"/>
    <property type="molecule type" value="Genomic_DNA"/>
</dbReference>
<evidence type="ECO:0008006" key="3">
    <source>
        <dbReference type="Google" id="ProtNLM"/>
    </source>
</evidence>
<dbReference type="Pfam" id="PF13489">
    <property type="entry name" value="Methyltransf_23"/>
    <property type="match status" value="1"/>
</dbReference>
<name>A0A2M7DLR2_9BACT</name>
<dbReference type="CDD" id="cd02440">
    <property type="entry name" value="AdoMet_MTases"/>
    <property type="match status" value="1"/>
</dbReference>
<evidence type="ECO:0000313" key="2">
    <source>
        <dbReference type="Proteomes" id="UP000228896"/>
    </source>
</evidence>
<dbReference type="InterPro" id="IPR029063">
    <property type="entry name" value="SAM-dependent_MTases_sf"/>
</dbReference>
<organism evidence="1 2">
    <name type="scientific">Candidatus Falkowbacteria bacterium CG02_land_8_20_14_3_00_36_14</name>
    <dbReference type="NCBI Taxonomy" id="1974560"/>
    <lineage>
        <taxon>Bacteria</taxon>
        <taxon>Candidatus Falkowiibacteriota</taxon>
    </lineage>
</organism>
<gene>
    <name evidence="1" type="ORF">COS18_04465</name>
</gene>
<dbReference type="Proteomes" id="UP000228896">
    <property type="component" value="Unassembled WGS sequence"/>
</dbReference>